<dbReference type="EMBL" id="JARK01001433">
    <property type="protein sequence ID" value="EYC02845.1"/>
    <property type="molecule type" value="Genomic_DNA"/>
</dbReference>
<dbReference type="AlphaFoldDB" id="A0A016TJH0"/>
<feature type="signal peptide" evidence="1">
    <location>
        <begin position="1"/>
        <end position="18"/>
    </location>
</feature>
<keyword evidence="1" id="KW-0732">Signal</keyword>
<accession>A0A016TJH0</accession>
<evidence type="ECO:0000313" key="3">
    <source>
        <dbReference type="Proteomes" id="UP000024635"/>
    </source>
</evidence>
<sequence>MLKLLLFFAIGTLVIVRASDSSCAEDDDVASTSKPSAVKKDDAIPAKQLVRAIRESDVLRYDRSFLLPSMIILSDYA</sequence>
<dbReference type="OrthoDB" id="10464811at2759"/>
<evidence type="ECO:0000256" key="1">
    <source>
        <dbReference type="SAM" id="SignalP"/>
    </source>
</evidence>
<feature type="chain" id="PRO_5001487713" evidence="1">
    <location>
        <begin position="19"/>
        <end position="77"/>
    </location>
</feature>
<evidence type="ECO:0000313" key="2">
    <source>
        <dbReference type="EMBL" id="EYC02845.1"/>
    </source>
</evidence>
<keyword evidence="3" id="KW-1185">Reference proteome</keyword>
<name>A0A016TJH0_9BILA</name>
<gene>
    <name evidence="2" type="primary">Acey_s0097.g2970</name>
    <name evidence="2" type="ORF">Y032_0097g2970</name>
</gene>
<dbReference type="Proteomes" id="UP000024635">
    <property type="component" value="Unassembled WGS sequence"/>
</dbReference>
<organism evidence="2 3">
    <name type="scientific">Ancylostoma ceylanicum</name>
    <dbReference type="NCBI Taxonomy" id="53326"/>
    <lineage>
        <taxon>Eukaryota</taxon>
        <taxon>Metazoa</taxon>
        <taxon>Ecdysozoa</taxon>
        <taxon>Nematoda</taxon>
        <taxon>Chromadorea</taxon>
        <taxon>Rhabditida</taxon>
        <taxon>Rhabditina</taxon>
        <taxon>Rhabditomorpha</taxon>
        <taxon>Strongyloidea</taxon>
        <taxon>Ancylostomatidae</taxon>
        <taxon>Ancylostomatinae</taxon>
        <taxon>Ancylostoma</taxon>
    </lineage>
</organism>
<protein>
    <submittedName>
        <fullName evidence="2">Uncharacterized protein</fullName>
    </submittedName>
</protein>
<reference evidence="3" key="1">
    <citation type="journal article" date="2015" name="Nat. Genet.">
        <title>The genome and transcriptome of the zoonotic hookworm Ancylostoma ceylanicum identify infection-specific gene families.</title>
        <authorList>
            <person name="Schwarz E.M."/>
            <person name="Hu Y."/>
            <person name="Antoshechkin I."/>
            <person name="Miller M.M."/>
            <person name="Sternberg P.W."/>
            <person name="Aroian R.V."/>
        </authorList>
    </citation>
    <scope>NUCLEOTIDE SEQUENCE</scope>
    <source>
        <strain evidence="3">HY135</strain>
    </source>
</reference>
<comment type="caution">
    <text evidence="2">The sequence shown here is derived from an EMBL/GenBank/DDBJ whole genome shotgun (WGS) entry which is preliminary data.</text>
</comment>
<proteinExistence type="predicted"/>